<sequence length="68" mass="7659">MTYVKTNIVAFCFVLVAADGFGTSYYIACRILEGSYRTRTYEIVTPQNPALGQPYRINPASIRLGLRH</sequence>
<keyword evidence="1" id="KW-0812">Transmembrane</keyword>
<feature type="transmembrane region" description="Helical" evidence="1">
    <location>
        <begin position="6"/>
        <end position="28"/>
    </location>
</feature>
<evidence type="ECO:0000313" key="3">
    <source>
        <dbReference type="Proteomes" id="UP000799424"/>
    </source>
</evidence>
<accession>A0A6A6ZNQ8</accession>
<gene>
    <name evidence="2" type="ORF">CC86DRAFT_81874</name>
</gene>
<keyword evidence="1" id="KW-0472">Membrane</keyword>
<protein>
    <submittedName>
        <fullName evidence="2">Uncharacterized protein</fullName>
    </submittedName>
</protein>
<name>A0A6A6ZNQ8_9PLEO</name>
<evidence type="ECO:0000256" key="1">
    <source>
        <dbReference type="SAM" id="Phobius"/>
    </source>
</evidence>
<keyword evidence="1" id="KW-1133">Transmembrane helix</keyword>
<evidence type="ECO:0000313" key="2">
    <source>
        <dbReference type="EMBL" id="KAF2822712.1"/>
    </source>
</evidence>
<keyword evidence="3" id="KW-1185">Reference proteome</keyword>
<proteinExistence type="predicted"/>
<dbReference type="Proteomes" id="UP000799424">
    <property type="component" value="Unassembled WGS sequence"/>
</dbReference>
<dbReference type="AlphaFoldDB" id="A0A6A6ZNQ8"/>
<dbReference type="EMBL" id="MU006234">
    <property type="protein sequence ID" value="KAF2822712.1"/>
    <property type="molecule type" value="Genomic_DNA"/>
</dbReference>
<organism evidence="2 3">
    <name type="scientific">Ophiobolus disseminans</name>
    <dbReference type="NCBI Taxonomy" id="1469910"/>
    <lineage>
        <taxon>Eukaryota</taxon>
        <taxon>Fungi</taxon>
        <taxon>Dikarya</taxon>
        <taxon>Ascomycota</taxon>
        <taxon>Pezizomycotina</taxon>
        <taxon>Dothideomycetes</taxon>
        <taxon>Pleosporomycetidae</taxon>
        <taxon>Pleosporales</taxon>
        <taxon>Pleosporineae</taxon>
        <taxon>Phaeosphaeriaceae</taxon>
        <taxon>Ophiobolus</taxon>
    </lineage>
</organism>
<reference evidence="2" key="1">
    <citation type="journal article" date="2020" name="Stud. Mycol.">
        <title>101 Dothideomycetes genomes: a test case for predicting lifestyles and emergence of pathogens.</title>
        <authorList>
            <person name="Haridas S."/>
            <person name="Albert R."/>
            <person name="Binder M."/>
            <person name="Bloem J."/>
            <person name="Labutti K."/>
            <person name="Salamov A."/>
            <person name="Andreopoulos B."/>
            <person name="Baker S."/>
            <person name="Barry K."/>
            <person name="Bills G."/>
            <person name="Bluhm B."/>
            <person name="Cannon C."/>
            <person name="Castanera R."/>
            <person name="Culley D."/>
            <person name="Daum C."/>
            <person name="Ezra D."/>
            <person name="Gonzalez J."/>
            <person name="Henrissat B."/>
            <person name="Kuo A."/>
            <person name="Liang C."/>
            <person name="Lipzen A."/>
            <person name="Lutzoni F."/>
            <person name="Magnuson J."/>
            <person name="Mondo S."/>
            <person name="Nolan M."/>
            <person name="Ohm R."/>
            <person name="Pangilinan J."/>
            <person name="Park H.-J."/>
            <person name="Ramirez L."/>
            <person name="Alfaro M."/>
            <person name="Sun H."/>
            <person name="Tritt A."/>
            <person name="Yoshinaga Y."/>
            <person name="Zwiers L.-H."/>
            <person name="Turgeon B."/>
            <person name="Goodwin S."/>
            <person name="Spatafora J."/>
            <person name="Crous P."/>
            <person name="Grigoriev I."/>
        </authorList>
    </citation>
    <scope>NUCLEOTIDE SEQUENCE</scope>
    <source>
        <strain evidence="2">CBS 113818</strain>
    </source>
</reference>